<evidence type="ECO:0000313" key="1">
    <source>
        <dbReference type="EMBL" id="HIW10766.1"/>
    </source>
</evidence>
<accession>A0A9D1QEW3</accession>
<protein>
    <submittedName>
        <fullName evidence="1">Tetratricopeptide repeat protein</fullName>
    </submittedName>
</protein>
<comment type="caution">
    <text evidence="1">The sequence shown here is derived from an EMBL/GenBank/DDBJ whole genome shotgun (WGS) entry which is preliminary data.</text>
</comment>
<reference evidence="1" key="1">
    <citation type="journal article" date="2021" name="PeerJ">
        <title>Extensive microbial diversity within the chicken gut microbiome revealed by metagenomics and culture.</title>
        <authorList>
            <person name="Gilroy R."/>
            <person name="Ravi A."/>
            <person name="Getino M."/>
            <person name="Pursley I."/>
            <person name="Horton D.L."/>
            <person name="Alikhan N.F."/>
            <person name="Baker D."/>
            <person name="Gharbi K."/>
            <person name="Hall N."/>
            <person name="Watson M."/>
            <person name="Adriaenssens E.M."/>
            <person name="Foster-Nyarko E."/>
            <person name="Jarju S."/>
            <person name="Secka A."/>
            <person name="Antonio M."/>
            <person name="Oren A."/>
            <person name="Chaudhuri R.R."/>
            <person name="La Ragione R."/>
            <person name="Hildebrand F."/>
            <person name="Pallen M.J."/>
        </authorList>
    </citation>
    <scope>NUCLEOTIDE SEQUENCE</scope>
    <source>
        <strain evidence="1">ChiBcec15-1070</strain>
    </source>
</reference>
<dbReference type="EMBL" id="DXHL01000021">
    <property type="protein sequence ID" value="HIW10766.1"/>
    <property type="molecule type" value="Genomic_DNA"/>
</dbReference>
<sequence length="252" mass="28990">MKKLLKLEPVIDTVYKLHSTLPVRRVPEMADEAMLRELLAVNPANFEVRERLADSLTARGAFQEACQLRLDGCLLVSDLMEETDDEFVVLDWEDSYTARALSMVYDSAEDHLVIGDFEVAAAMFELLADRDPEDHLNVAERLVFCYVALEEWELYDETVELLEAGTMTTRLARYWAAFRRGGEPAAAVRDAMQREDAVLFREWTAEAHEVTPEYLAAITSNKPSAEMAARRLWLRTESFWREFPEFVAMLRQ</sequence>
<reference evidence="1" key="2">
    <citation type="submission" date="2021-04" db="EMBL/GenBank/DDBJ databases">
        <authorList>
            <person name="Gilroy R."/>
        </authorList>
    </citation>
    <scope>NUCLEOTIDE SEQUENCE</scope>
    <source>
        <strain evidence="1">ChiBcec15-1070</strain>
    </source>
</reference>
<organism evidence="1 2">
    <name type="scientific">Candidatus Rikenella faecigallinarum</name>
    <dbReference type="NCBI Taxonomy" id="2838745"/>
    <lineage>
        <taxon>Bacteria</taxon>
        <taxon>Pseudomonadati</taxon>
        <taxon>Bacteroidota</taxon>
        <taxon>Bacteroidia</taxon>
        <taxon>Bacteroidales</taxon>
        <taxon>Rikenellaceae</taxon>
        <taxon>Rikenella</taxon>
    </lineage>
</organism>
<evidence type="ECO:0000313" key="2">
    <source>
        <dbReference type="Proteomes" id="UP000823926"/>
    </source>
</evidence>
<gene>
    <name evidence="1" type="ORF">H9888_04595</name>
</gene>
<proteinExistence type="predicted"/>
<dbReference type="Proteomes" id="UP000823926">
    <property type="component" value="Unassembled WGS sequence"/>
</dbReference>
<dbReference type="AlphaFoldDB" id="A0A9D1QEW3"/>
<name>A0A9D1QEW3_9BACT</name>